<organism evidence="3 4">
    <name type="scientific">Actinomadura monticuli</name>
    <dbReference type="NCBI Taxonomy" id="3097367"/>
    <lineage>
        <taxon>Bacteria</taxon>
        <taxon>Bacillati</taxon>
        <taxon>Actinomycetota</taxon>
        <taxon>Actinomycetes</taxon>
        <taxon>Streptosporangiales</taxon>
        <taxon>Thermomonosporaceae</taxon>
        <taxon>Actinomadura</taxon>
    </lineage>
</organism>
<evidence type="ECO:0000256" key="1">
    <source>
        <dbReference type="SAM" id="MobiDB-lite"/>
    </source>
</evidence>
<protein>
    <submittedName>
        <fullName evidence="3">Trypco2 family protein</fullName>
    </submittedName>
</protein>
<feature type="region of interest" description="Disordered" evidence="1">
    <location>
        <begin position="89"/>
        <end position="109"/>
    </location>
</feature>
<dbReference type="RefSeq" id="WP_371951575.1">
    <property type="nucleotide sequence ID" value="NZ_JAXCEI010000009.1"/>
</dbReference>
<proteinExistence type="predicted"/>
<name>A0ABV4QE16_9ACTN</name>
<evidence type="ECO:0000313" key="3">
    <source>
        <dbReference type="EMBL" id="MFA1541417.1"/>
    </source>
</evidence>
<dbReference type="Proteomes" id="UP001569963">
    <property type="component" value="Unassembled WGS sequence"/>
</dbReference>
<dbReference type="EMBL" id="JAXCEI010000009">
    <property type="protein sequence ID" value="MFA1541417.1"/>
    <property type="molecule type" value="Genomic_DNA"/>
</dbReference>
<accession>A0ABV4QE16</accession>
<dbReference type="Pfam" id="PF19631">
    <property type="entry name" value="Trypco2"/>
    <property type="match status" value="1"/>
</dbReference>
<reference evidence="3 4" key="1">
    <citation type="submission" date="2023-11" db="EMBL/GenBank/DDBJ databases">
        <title>Actinomadura monticuli sp. nov., isolated from volcanic ash.</title>
        <authorList>
            <person name="Lee S.D."/>
            <person name="Yang H."/>
            <person name="Kim I.S."/>
        </authorList>
    </citation>
    <scope>NUCLEOTIDE SEQUENCE [LARGE SCALE GENOMIC DNA]</scope>
    <source>
        <strain evidence="3 4">DLS-62</strain>
    </source>
</reference>
<sequence>MGEASQNQGDSFGIPLSDAIKQLRMELKEAMEEGKDDELKFEVSSIELELNMVIDTRRKMEGKLSLWKVAAGGGRESGKSSTHRMMLSLKPRGAAVPEGSETLIGDDDD</sequence>
<gene>
    <name evidence="3" type="ORF">SM611_21025</name>
</gene>
<keyword evidence="4" id="KW-1185">Reference proteome</keyword>
<dbReference type="InterPro" id="IPR045608">
    <property type="entry name" value="Trypco2"/>
</dbReference>
<comment type="caution">
    <text evidence="3">The sequence shown here is derived from an EMBL/GenBank/DDBJ whole genome shotgun (WGS) entry which is preliminary data.</text>
</comment>
<feature type="domain" description="Trypsin-co-occurring" evidence="2">
    <location>
        <begin position="14"/>
        <end position="91"/>
    </location>
</feature>
<evidence type="ECO:0000259" key="2">
    <source>
        <dbReference type="Pfam" id="PF19631"/>
    </source>
</evidence>
<evidence type="ECO:0000313" key="4">
    <source>
        <dbReference type="Proteomes" id="UP001569963"/>
    </source>
</evidence>